<dbReference type="Gene3D" id="3.30.70.1060">
    <property type="entry name" value="Dimeric alpha+beta barrel"/>
    <property type="match status" value="1"/>
</dbReference>
<accession>A0A1H5RPA7</accession>
<organism evidence="4 5">
    <name type="scientific">Algoriphagus boritolerans DSM 17298 = JCM 18970</name>
    <dbReference type="NCBI Taxonomy" id="1120964"/>
    <lineage>
        <taxon>Bacteria</taxon>
        <taxon>Pseudomonadati</taxon>
        <taxon>Bacteroidota</taxon>
        <taxon>Cytophagia</taxon>
        <taxon>Cytophagales</taxon>
        <taxon>Cyclobacteriaceae</taxon>
        <taxon>Algoriphagus</taxon>
    </lineage>
</organism>
<dbReference type="InterPro" id="IPR011008">
    <property type="entry name" value="Dimeric_a/b-barrel"/>
</dbReference>
<keyword evidence="2" id="KW-0732">Signal</keyword>
<dbReference type="Proteomes" id="UP000236736">
    <property type="component" value="Unassembled WGS sequence"/>
</dbReference>
<dbReference type="AlphaFoldDB" id="A0A1H5RPA7"/>
<feature type="domain" description="YCII-related" evidence="3">
    <location>
        <begin position="54"/>
        <end position="128"/>
    </location>
</feature>
<name>A0A1H5RPA7_9BACT</name>
<feature type="signal peptide" evidence="2">
    <location>
        <begin position="1"/>
        <end position="19"/>
    </location>
</feature>
<comment type="similarity">
    <text evidence="1">Belongs to the YciI family.</text>
</comment>
<protein>
    <submittedName>
        <fullName evidence="4">Uncharacterized conserved protein YciI, contains a putative active-site phosphohistidine</fullName>
    </submittedName>
</protein>
<gene>
    <name evidence="4" type="ORF">SAMN03080598_00032</name>
</gene>
<dbReference type="OrthoDB" id="8481699at2"/>
<feature type="chain" id="PRO_5009283210" evidence="2">
    <location>
        <begin position="20"/>
        <end position="149"/>
    </location>
</feature>
<dbReference type="STRING" id="1120964.GCA_001313265_05224"/>
<proteinExistence type="inferred from homology"/>
<dbReference type="RefSeq" id="WP_103922781.1">
    <property type="nucleotide sequence ID" value="NZ_FNVR01000001.1"/>
</dbReference>
<evidence type="ECO:0000259" key="3">
    <source>
        <dbReference type="Pfam" id="PF03795"/>
    </source>
</evidence>
<dbReference type="Pfam" id="PF03795">
    <property type="entry name" value="YCII"/>
    <property type="match status" value="1"/>
</dbReference>
<evidence type="ECO:0000256" key="1">
    <source>
        <dbReference type="ARBA" id="ARBA00007689"/>
    </source>
</evidence>
<dbReference type="EMBL" id="FNVR01000001">
    <property type="protein sequence ID" value="SEF40203.1"/>
    <property type="molecule type" value="Genomic_DNA"/>
</dbReference>
<keyword evidence="5" id="KW-1185">Reference proteome</keyword>
<sequence>MKKILFSLLLVSLGLSAFAQDQYDETLAQRLGADDYGMKKYIMAFLIRGDSVSNYTPEQRSEIQAGHMANIGKMAEMGKLIVAGPFMGNDELRGIYIFDVQTLEEAKALTETDPAIKAGVLKMDLKEWYGSAALMMLPEIYPKVTKKSF</sequence>
<reference evidence="5" key="1">
    <citation type="submission" date="2016-10" db="EMBL/GenBank/DDBJ databases">
        <authorList>
            <person name="Varghese N."/>
            <person name="Submissions S."/>
        </authorList>
    </citation>
    <scope>NUCLEOTIDE SEQUENCE [LARGE SCALE GENOMIC DNA]</scope>
    <source>
        <strain evidence="5">DSM 17298</strain>
    </source>
</reference>
<evidence type="ECO:0000313" key="4">
    <source>
        <dbReference type="EMBL" id="SEF40203.1"/>
    </source>
</evidence>
<dbReference type="InterPro" id="IPR005545">
    <property type="entry name" value="YCII"/>
</dbReference>
<evidence type="ECO:0000256" key="2">
    <source>
        <dbReference type="SAM" id="SignalP"/>
    </source>
</evidence>
<dbReference type="SUPFAM" id="SSF54909">
    <property type="entry name" value="Dimeric alpha+beta barrel"/>
    <property type="match status" value="1"/>
</dbReference>
<evidence type="ECO:0000313" key="5">
    <source>
        <dbReference type="Proteomes" id="UP000236736"/>
    </source>
</evidence>